<dbReference type="Gene3D" id="3.40.50.880">
    <property type="match status" value="1"/>
</dbReference>
<name>A0A939IQK0_9ALTE</name>
<organism evidence="2 3">
    <name type="scientific">Bowmanella dokdonensis</name>
    <dbReference type="NCBI Taxonomy" id="751969"/>
    <lineage>
        <taxon>Bacteria</taxon>
        <taxon>Pseudomonadati</taxon>
        <taxon>Pseudomonadota</taxon>
        <taxon>Gammaproteobacteria</taxon>
        <taxon>Alteromonadales</taxon>
        <taxon>Alteromonadaceae</taxon>
        <taxon>Bowmanella</taxon>
    </lineage>
</organism>
<feature type="signal peptide" evidence="1">
    <location>
        <begin position="1"/>
        <end position="19"/>
    </location>
</feature>
<dbReference type="AlphaFoldDB" id="A0A939IQK0"/>
<dbReference type="InterPro" id="IPR029062">
    <property type="entry name" value="Class_I_gatase-like"/>
</dbReference>
<accession>A0A939IQK0</accession>
<reference evidence="2" key="1">
    <citation type="submission" date="2021-03" db="EMBL/GenBank/DDBJ databases">
        <title>novel species isolated from a fishpond in China.</title>
        <authorList>
            <person name="Lu H."/>
            <person name="Cai Z."/>
        </authorList>
    </citation>
    <scope>NUCLEOTIDE SEQUENCE</scope>
    <source>
        <strain evidence="2">JCM 30855</strain>
    </source>
</reference>
<dbReference type="EMBL" id="JAFKCV010000003">
    <property type="protein sequence ID" value="MBN7825119.1"/>
    <property type="molecule type" value="Genomic_DNA"/>
</dbReference>
<comment type="caution">
    <text evidence="2">The sequence shown here is derived from an EMBL/GenBank/DDBJ whole genome shotgun (WGS) entry which is preliminary data.</text>
</comment>
<dbReference type="CDD" id="cd03145">
    <property type="entry name" value="GAT1_cyanophycinase"/>
    <property type="match status" value="1"/>
</dbReference>
<evidence type="ECO:0000256" key="1">
    <source>
        <dbReference type="SAM" id="SignalP"/>
    </source>
</evidence>
<dbReference type="RefSeq" id="WP_206573221.1">
    <property type="nucleotide sequence ID" value="NZ_JAFKCV010000003.1"/>
</dbReference>
<evidence type="ECO:0000313" key="3">
    <source>
        <dbReference type="Proteomes" id="UP000664654"/>
    </source>
</evidence>
<keyword evidence="3" id="KW-1185">Reference proteome</keyword>
<protein>
    <submittedName>
        <fullName evidence="2">Cyanophycinase</fullName>
    </submittedName>
</protein>
<keyword evidence="1" id="KW-0732">Signal</keyword>
<evidence type="ECO:0000313" key="2">
    <source>
        <dbReference type="EMBL" id="MBN7825119.1"/>
    </source>
</evidence>
<sequence length="594" mass="65687">MKFASLITLLAMISLPISASKRSDIDAIIQENARVEIKDYQLMLVGGGLNTCSSLSQGACLSNDYSEQDKQQNLYQFSPQRLGALKNSRPFLQQSENYQQDLAKVLQHIYARLEDKQLTRDELRTAFDRTQLSRINGALFYDEIPGPLFDAMLDHLEVPQLDEQGKRKRERVALDNNSNRYARFLYRQFVLMAKSRLPGDSQAKPIIAVITASSRDPFESADFYQSVFEQAGAEVIWLPLDKSYQDARELEAQGLPGCARLSEIRAANGSFNREALYTQRAELQQQYCQQPDRMAEQLGRVQGVFFNGGDQSRTLAALTQSDGSDSPELALIKQRFAAHQLVVGGTSAGTAVQSGGLFAQRPVPMISSGTSEMAFRRGAFAAAPPPESCANQQVCANGLMGADLTYKALGGSGLFSLGILDTHFSERDREARLALLASATETRFAFGVDEATALLMGKTDGQTKLAVLGQGGVFMLDMQRGIYKIQDQKRQVVGMSHYLNHGDTAGFDSQSQTLHFDLNPSVPEPTAKQISDVDHPGQWRRQLLQNCSGKTPVRWQQDGIAQVVMPTEDTRFVPRLVADRPQCSYINLAFGLEN</sequence>
<feature type="chain" id="PRO_5037406055" evidence="1">
    <location>
        <begin position="20"/>
        <end position="594"/>
    </location>
</feature>
<dbReference type="PANTHER" id="PTHR36175">
    <property type="entry name" value="CYANOPHYCINASE"/>
    <property type="match status" value="1"/>
</dbReference>
<proteinExistence type="predicted"/>
<dbReference type="Proteomes" id="UP000664654">
    <property type="component" value="Unassembled WGS sequence"/>
</dbReference>
<gene>
    <name evidence="2" type="ORF">J0A66_07775</name>
</gene>
<dbReference type="SUPFAM" id="SSF52317">
    <property type="entry name" value="Class I glutamine amidotransferase-like"/>
    <property type="match status" value="1"/>
</dbReference>
<dbReference type="PANTHER" id="PTHR36175:SF1">
    <property type="entry name" value="CYANOPHYCINASE"/>
    <property type="match status" value="1"/>
</dbReference>